<evidence type="ECO:0000313" key="5">
    <source>
        <dbReference type="Proteomes" id="UP001583193"/>
    </source>
</evidence>
<keyword evidence="1" id="KW-0862">Zinc</keyword>
<comment type="caution">
    <text evidence="4">The sequence shown here is derived from an EMBL/GenBank/DDBJ whole genome shotgun (WGS) entry which is preliminary data.</text>
</comment>
<sequence>MAGGLQFGHHFVPQDYSVVPQASFGYSSAAETQHPSNYVLPPIPHPRANPHVALPRPEISSTAPQLRTHETQSSDGHTTTGPGANPSHHLNARRRARRPDDPGSHHPRRPSPPQYEGNATQQTNAQLAEMPVPVPIPVPAAGHYMAYPTALNAHQHAMLTRQIQLNNVLRAMRPEDAEALRMYEEGISRSRRFHHTQTAAEEPPSMGLDNQNDGRPEPKEAEEMNVSLECKVCLSQIVDTVLIPCGHAVLCRWCANQHMPSSRADHTRPKKPAACPMCRKPVKQKFRIYLS</sequence>
<dbReference type="InterPro" id="IPR001841">
    <property type="entry name" value="Znf_RING"/>
</dbReference>
<dbReference type="PANTHER" id="PTHR22696:SF1">
    <property type="entry name" value="E3 UBIQUITIN-PROTEIN LIGASE RNF26"/>
    <property type="match status" value="1"/>
</dbReference>
<feature type="compositionally biased region" description="Basic and acidic residues" evidence="2">
    <location>
        <begin position="212"/>
        <end position="222"/>
    </location>
</feature>
<evidence type="ECO:0000313" key="4">
    <source>
        <dbReference type="EMBL" id="KAL1878937.1"/>
    </source>
</evidence>
<dbReference type="SUPFAM" id="SSF57850">
    <property type="entry name" value="RING/U-box"/>
    <property type="match status" value="1"/>
</dbReference>
<dbReference type="PANTHER" id="PTHR22696">
    <property type="entry name" value="E3 UBIQUITIN-PROTEIN LIGASE RNF26"/>
    <property type="match status" value="1"/>
</dbReference>
<protein>
    <recommendedName>
        <fullName evidence="3">RING-type domain-containing protein</fullName>
    </recommendedName>
</protein>
<accession>A0ABR3XTS6</accession>
<feature type="region of interest" description="Disordered" evidence="2">
    <location>
        <begin position="195"/>
        <end position="222"/>
    </location>
</feature>
<reference evidence="4 5" key="1">
    <citation type="journal article" date="2024" name="IMA Fungus">
        <title>IMA Genome - F19 : A genome assembly and annotation guide to empower mycologists, including annotated draft genome sequences of Ceratocystis pirilliformis, Diaporthe australafricana, Fusarium ophioides, Paecilomyces lecythidis, and Sporothrix stenoceras.</title>
        <authorList>
            <person name="Aylward J."/>
            <person name="Wilson A.M."/>
            <person name="Visagie C.M."/>
            <person name="Spraker J."/>
            <person name="Barnes I."/>
            <person name="Buitendag C."/>
            <person name="Ceriani C."/>
            <person name="Del Mar Angel L."/>
            <person name="du Plessis D."/>
            <person name="Fuchs T."/>
            <person name="Gasser K."/>
            <person name="Kramer D."/>
            <person name="Li W."/>
            <person name="Munsamy K."/>
            <person name="Piso A."/>
            <person name="Price J.L."/>
            <person name="Sonnekus B."/>
            <person name="Thomas C."/>
            <person name="van der Nest A."/>
            <person name="van Dijk A."/>
            <person name="van Heerden A."/>
            <person name="van Vuuren N."/>
            <person name="Yilmaz N."/>
            <person name="Duong T.A."/>
            <person name="van der Merwe N.A."/>
            <person name="Wingfield M.J."/>
            <person name="Wingfield B.D."/>
        </authorList>
    </citation>
    <scope>NUCLEOTIDE SEQUENCE [LARGE SCALE GENOMIC DNA]</scope>
    <source>
        <strain evidence="4 5">CMW 18167</strain>
    </source>
</reference>
<dbReference type="Pfam" id="PF13920">
    <property type="entry name" value="zf-C3HC4_3"/>
    <property type="match status" value="1"/>
</dbReference>
<dbReference type="InterPro" id="IPR013083">
    <property type="entry name" value="Znf_RING/FYVE/PHD"/>
</dbReference>
<keyword evidence="1" id="KW-0863">Zinc-finger</keyword>
<proteinExistence type="predicted"/>
<keyword evidence="5" id="KW-1185">Reference proteome</keyword>
<evidence type="ECO:0000259" key="3">
    <source>
        <dbReference type="PROSITE" id="PS50089"/>
    </source>
</evidence>
<dbReference type="PROSITE" id="PS50089">
    <property type="entry name" value="ZF_RING_2"/>
    <property type="match status" value="1"/>
</dbReference>
<dbReference type="Proteomes" id="UP001583193">
    <property type="component" value="Unassembled WGS sequence"/>
</dbReference>
<feature type="region of interest" description="Disordered" evidence="2">
    <location>
        <begin position="36"/>
        <end position="121"/>
    </location>
</feature>
<keyword evidence="1" id="KW-0479">Metal-binding</keyword>
<feature type="compositionally biased region" description="Polar residues" evidence="2">
    <location>
        <begin position="73"/>
        <end position="82"/>
    </location>
</feature>
<dbReference type="Gene3D" id="3.30.40.10">
    <property type="entry name" value="Zinc/RING finger domain, C3HC4 (zinc finger)"/>
    <property type="match status" value="1"/>
</dbReference>
<organism evidence="4 5">
    <name type="scientific">Paecilomyces lecythidis</name>
    <dbReference type="NCBI Taxonomy" id="3004212"/>
    <lineage>
        <taxon>Eukaryota</taxon>
        <taxon>Fungi</taxon>
        <taxon>Dikarya</taxon>
        <taxon>Ascomycota</taxon>
        <taxon>Pezizomycotina</taxon>
        <taxon>Eurotiomycetes</taxon>
        <taxon>Eurotiomycetidae</taxon>
        <taxon>Eurotiales</taxon>
        <taxon>Thermoascaceae</taxon>
        <taxon>Paecilomyces</taxon>
    </lineage>
</organism>
<dbReference type="EMBL" id="JAVDPF010000011">
    <property type="protein sequence ID" value="KAL1878937.1"/>
    <property type="molecule type" value="Genomic_DNA"/>
</dbReference>
<evidence type="ECO:0000256" key="1">
    <source>
        <dbReference type="PROSITE-ProRule" id="PRU00175"/>
    </source>
</evidence>
<gene>
    <name evidence="4" type="ORF">Plec18167_004232</name>
</gene>
<dbReference type="SMART" id="SM00184">
    <property type="entry name" value="RING"/>
    <property type="match status" value="1"/>
</dbReference>
<evidence type="ECO:0000256" key="2">
    <source>
        <dbReference type="SAM" id="MobiDB-lite"/>
    </source>
</evidence>
<name>A0ABR3XTS6_9EURO</name>
<feature type="domain" description="RING-type" evidence="3">
    <location>
        <begin position="230"/>
        <end position="279"/>
    </location>
</feature>